<dbReference type="eggNOG" id="COG0471">
    <property type="taxonomic scope" value="Bacteria"/>
</dbReference>
<keyword evidence="4" id="KW-0677">Repeat</keyword>
<feature type="transmembrane region" description="Helical" evidence="7">
    <location>
        <begin position="106"/>
        <end position="128"/>
    </location>
</feature>
<feature type="transmembrane region" description="Helical" evidence="7">
    <location>
        <begin position="574"/>
        <end position="594"/>
    </location>
</feature>
<dbReference type="GO" id="GO:0008324">
    <property type="term" value="F:monoatomic cation transmembrane transporter activity"/>
    <property type="evidence" value="ECO:0007669"/>
    <property type="project" value="InterPro"/>
</dbReference>
<keyword evidence="3 7" id="KW-0812">Transmembrane</keyword>
<gene>
    <name evidence="9" type="ORF">NB231_05416</name>
</gene>
<proteinExistence type="predicted"/>
<evidence type="ECO:0000256" key="7">
    <source>
        <dbReference type="SAM" id="Phobius"/>
    </source>
</evidence>
<feature type="transmembrane region" description="Helical" evidence="7">
    <location>
        <begin position="536"/>
        <end position="554"/>
    </location>
</feature>
<comment type="subcellular location">
    <subcellularLocation>
        <location evidence="1">Membrane</location>
        <topology evidence="1">Multi-pass membrane protein</topology>
    </subcellularLocation>
</comment>
<keyword evidence="2" id="KW-0813">Transport</keyword>
<dbReference type="InterPro" id="IPR051679">
    <property type="entry name" value="DASS-Related_Transporters"/>
</dbReference>
<feature type="domain" description="RCK C-terminal" evidence="8">
    <location>
        <begin position="212"/>
        <end position="297"/>
    </location>
</feature>
<dbReference type="InterPro" id="IPR006037">
    <property type="entry name" value="RCK_C"/>
</dbReference>
<dbReference type="Gene3D" id="3.30.70.1450">
    <property type="entry name" value="Regulator of K+ conductance, C-terminal domain"/>
    <property type="match status" value="2"/>
</dbReference>
<dbReference type="HOGENOM" id="CLU_005170_6_2_6"/>
<feature type="transmembrane region" description="Helical" evidence="7">
    <location>
        <begin position="140"/>
        <end position="160"/>
    </location>
</feature>
<dbReference type="Pfam" id="PF02080">
    <property type="entry name" value="TrkA_C"/>
    <property type="match status" value="2"/>
</dbReference>
<evidence type="ECO:0000256" key="6">
    <source>
        <dbReference type="ARBA" id="ARBA00023136"/>
    </source>
</evidence>
<dbReference type="GO" id="GO:0006813">
    <property type="term" value="P:potassium ion transport"/>
    <property type="evidence" value="ECO:0007669"/>
    <property type="project" value="InterPro"/>
</dbReference>
<feature type="transmembrane region" description="Helical" evidence="7">
    <location>
        <begin position="405"/>
        <end position="424"/>
    </location>
</feature>
<dbReference type="SUPFAM" id="SSF116726">
    <property type="entry name" value="TrkA C-terminal domain-like"/>
    <property type="match status" value="2"/>
</dbReference>
<feature type="transmembrane region" description="Helical" evidence="7">
    <location>
        <begin position="64"/>
        <end position="86"/>
    </location>
</feature>
<reference evidence="9 10" key="1">
    <citation type="submission" date="2006-02" db="EMBL/GenBank/DDBJ databases">
        <authorList>
            <person name="Waterbury J."/>
            <person name="Ferriera S."/>
            <person name="Johnson J."/>
            <person name="Kravitz S."/>
            <person name="Halpern A."/>
            <person name="Remington K."/>
            <person name="Beeson K."/>
            <person name="Tran B."/>
            <person name="Rogers Y.-H."/>
            <person name="Friedman R."/>
            <person name="Venter J.C."/>
        </authorList>
    </citation>
    <scope>NUCLEOTIDE SEQUENCE [LARGE SCALE GENOMIC DNA]</scope>
    <source>
        <strain evidence="9 10">Nb-231</strain>
    </source>
</reference>
<organism evidence="9 10">
    <name type="scientific">Nitrococcus mobilis Nb-231</name>
    <dbReference type="NCBI Taxonomy" id="314278"/>
    <lineage>
        <taxon>Bacteria</taxon>
        <taxon>Pseudomonadati</taxon>
        <taxon>Pseudomonadota</taxon>
        <taxon>Gammaproteobacteria</taxon>
        <taxon>Chromatiales</taxon>
        <taxon>Ectothiorhodospiraceae</taxon>
        <taxon>Nitrococcus</taxon>
    </lineage>
</organism>
<dbReference type="EMBL" id="AAOF01000029">
    <property type="protein sequence ID" value="EAR20225.1"/>
    <property type="molecule type" value="Genomic_DNA"/>
</dbReference>
<dbReference type="PANTHER" id="PTHR43652">
    <property type="entry name" value="BASIC AMINO ACID ANTIPORTER YFCC-RELATED"/>
    <property type="match status" value="1"/>
</dbReference>
<evidence type="ECO:0000259" key="8">
    <source>
        <dbReference type="PROSITE" id="PS51202"/>
    </source>
</evidence>
<comment type="caution">
    <text evidence="9">The sequence shown here is derived from an EMBL/GenBank/DDBJ whole genome shotgun (WGS) entry which is preliminary data.</text>
</comment>
<dbReference type="InterPro" id="IPR036721">
    <property type="entry name" value="RCK_C_sf"/>
</dbReference>
<evidence type="ECO:0000313" key="9">
    <source>
        <dbReference type="EMBL" id="EAR20225.1"/>
    </source>
</evidence>
<feature type="transmembrane region" description="Helical" evidence="7">
    <location>
        <begin position="512"/>
        <end position="530"/>
    </location>
</feature>
<feature type="transmembrane region" description="Helical" evidence="7">
    <location>
        <begin position="483"/>
        <end position="505"/>
    </location>
</feature>
<keyword evidence="10" id="KW-1185">Reference proteome</keyword>
<keyword evidence="6 7" id="KW-0472">Membrane</keyword>
<name>A4BVP3_9GAMM</name>
<evidence type="ECO:0000256" key="1">
    <source>
        <dbReference type="ARBA" id="ARBA00004141"/>
    </source>
</evidence>
<dbReference type="PANTHER" id="PTHR43652:SF2">
    <property type="entry name" value="BASIC AMINO ACID ANTIPORTER YFCC-RELATED"/>
    <property type="match status" value="1"/>
</dbReference>
<dbReference type="STRING" id="314278.NB231_05416"/>
<evidence type="ECO:0000256" key="4">
    <source>
        <dbReference type="ARBA" id="ARBA00022737"/>
    </source>
</evidence>
<dbReference type="AlphaFoldDB" id="A4BVP3"/>
<evidence type="ECO:0000256" key="3">
    <source>
        <dbReference type="ARBA" id="ARBA00022692"/>
    </source>
</evidence>
<evidence type="ECO:0000313" key="10">
    <source>
        <dbReference type="Proteomes" id="UP000003374"/>
    </source>
</evidence>
<evidence type="ECO:0000256" key="2">
    <source>
        <dbReference type="ARBA" id="ARBA00022448"/>
    </source>
</evidence>
<feature type="transmembrane region" description="Helical" evidence="7">
    <location>
        <begin position="180"/>
        <end position="202"/>
    </location>
</feature>
<dbReference type="Proteomes" id="UP000003374">
    <property type="component" value="Unassembled WGS sequence"/>
</dbReference>
<sequence>MSWEAWLTIGVTAGILYGLLRNLASPVFLLFGALAVLMTVQALTGSECLLTANEAVAGFGNSGLVTVGLLFGVVAGLLHTGALTLLTEPLLGRPKSLFSAQLRLLIPVATLSAFLNNTPIVAMFLPVVDDLCKRSRLPPSRLFLPLSYAAIFGGTCTLIGTSTNLVVNGLVQSQAHIPGLALFDLAWIGVPAAALGLVYIFLFSTKLLPAHQPALSMDDDPRRYTAEVIVEPGGPLIGKSVEQAGLRHLPGLFLVEIERDGQVLPAVGPTETLQDGDRLVFVGIVESVVDLHRMRGIQPATNQVFRLREPRSERVMVEAVVSNECPIVGKSIREGRFRAEYDAAVIAVARGGRHLKGKIGEIVLLAGDTLLLETHPSFVQRQRNARDFFLVSRVENSTPRRHEKAGIAVAILVGMVGLAASGVLSMLNAALLAGGCMVVTGCVTGAEVKRSIDWSVLLVIGAALGVGQALNNSGAAETLAGGLIQLAGGHPWLVLLAVFVVTSLFTETITNNAAAVLVFPIAMSAAATLGVSFTPFIVAIMIAASASFSTPLGYQTNMMVYGPGGYRALDYLRFGLPLNFLMMATTVGLAPLVWPF</sequence>
<dbReference type="PROSITE" id="PS51202">
    <property type="entry name" value="RCK_C"/>
    <property type="match status" value="2"/>
</dbReference>
<accession>A4BVP3</accession>
<dbReference type="FunFam" id="3.30.70.1450:FF:000009">
    <property type="entry name" value="SLC13 family permease"/>
    <property type="match status" value="1"/>
</dbReference>
<dbReference type="OrthoDB" id="9809303at2"/>
<feature type="transmembrane region" description="Helical" evidence="7">
    <location>
        <begin position="27"/>
        <end position="52"/>
    </location>
</feature>
<keyword evidence="5 7" id="KW-1133">Transmembrane helix</keyword>
<protein>
    <submittedName>
        <fullName evidence="9">TrkA-C, di-and tricarboxylate transporter</fullName>
    </submittedName>
</protein>
<evidence type="ECO:0000256" key="5">
    <source>
        <dbReference type="ARBA" id="ARBA00022989"/>
    </source>
</evidence>
<dbReference type="GO" id="GO:0005886">
    <property type="term" value="C:plasma membrane"/>
    <property type="evidence" value="ECO:0007669"/>
    <property type="project" value="TreeGrafter"/>
</dbReference>
<dbReference type="PROSITE" id="PS01271">
    <property type="entry name" value="NA_SULFATE"/>
    <property type="match status" value="1"/>
</dbReference>
<feature type="domain" description="RCK C-terminal" evidence="8">
    <location>
        <begin position="302"/>
        <end position="388"/>
    </location>
</feature>
<dbReference type="InterPro" id="IPR004680">
    <property type="entry name" value="Cit_transptr-like_dom"/>
</dbReference>
<dbReference type="Pfam" id="PF03600">
    <property type="entry name" value="CitMHS"/>
    <property type="match status" value="1"/>
</dbReference>
<dbReference type="InterPro" id="IPR031312">
    <property type="entry name" value="Na/sul_symport_CS"/>
</dbReference>
<dbReference type="RefSeq" id="WP_005000345.1">
    <property type="nucleotide sequence ID" value="NZ_CH672427.1"/>
</dbReference>